<evidence type="ECO:0000313" key="1">
    <source>
        <dbReference type="EMBL" id="NKC69068.1"/>
    </source>
</evidence>
<organism evidence="1 2">
    <name type="scientific">Vagococcus fluvialis</name>
    <dbReference type="NCBI Taxonomy" id="2738"/>
    <lineage>
        <taxon>Bacteria</taxon>
        <taxon>Bacillati</taxon>
        <taxon>Bacillota</taxon>
        <taxon>Bacilli</taxon>
        <taxon>Lactobacillales</taxon>
        <taxon>Enterococcaceae</taxon>
        <taxon>Vagococcus</taxon>
    </lineage>
</organism>
<reference evidence="1 2" key="1">
    <citation type="submission" date="2020-03" db="EMBL/GenBank/DDBJ databases">
        <title>Bacterial samples isolated from urine from healthy bovine heifers (Gyr breed).</title>
        <authorList>
            <person name="Giannattasio-Ferraz S."/>
            <person name="Maskeri L."/>
            <person name="Penido A."/>
            <person name="Barbosa-Stancioli E.F."/>
            <person name="Putonti C."/>
        </authorList>
    </citation>
    <scope>NUCLEOTIDE SEQUENCE [LARGE SCALE GENOMIC DNA]</scope>
    <source>
        <strain evidence="1 2">UFMG-H7</strain>
    </source>
</reference>
<evidence type="ECO:0000313" key="2">
    <source>
        <dbReference type="Proteomes" id="UP000521358"/>
    </source>
</evidence>
<dbReference type="RefSeq" id="WP_167808111.1">
    <property type="nucleotide sequence ID" value="NZ_JAAVMB010000019.1"/>
</dbReference>
<protein>
    <submittedName>
        <fullName evidence="1">Uncharacterized protein</fullName>
    </submittedName>
</protein>
<dbReference type="EMBL" id="JAAVMB010000019">
    <property type="protein sequence ID" value="NKC69068.1"/>
    <property type="molecule type" value="Genomic_DNA"/>
</dbReference>
<dbReference type="Proteomes" id="UP000521358">
    <property type="component" value="Unassembled WGS sequence"/>
</dbReference>
<gene>
    <name evidence="1" type="ORF">HED35_13305</name>
</gene>
<accession>A0A7X6I3Y1</accession>
<comment type="caution">
    <text evidence="1">The sequence shown here is derived from an EMBL/GenBank/DDBJ whole genome shotgun (WGS) entry which is preliminary data.</text>
</comment>
<proteinExistence type="predicted"/>
<name>A0A7X6I3Y1_9ENTE</name>
<sequence>MSDNWLKKFEEKFNVVLFQNDTKDISYFEKSNSCEWFIEIDEHRRTISFPKQFKDNAFIKDIILMLLENSNNWELIGLSNLHGEYEISKIENIYFSKVFYYSEKEKLNAFGGKEWDEF</sequence>
<dbReference type="AlphaFoldDB" id="A0A7X6I3Y1"/>